<gene>
    <name evidence="1" type="ORF">SMSRO_SF015600</name>
</gene>
<name>A0A2P6FE22_9MOLU</name>
<dbReference type="Proteomes" id="UP000031565">
    <property type="component" value="Unassembled WGS sequence"/>
</dbReference>
<dbReference type="AlphaFoldDB" id="A0A2P6FE22"/>
<dbReference type="EMBL" id="JTLV02000001">
    <property type="protein sequence ID" value="PQM31709.1"/>
    <property type="molecule type" value="Genomic_DNA"/>
</dbReference>
<organism evidence="1 2">
    <name type="scientific">Spiroplasma poulsonii</name>
    <dbReference type="NCBI Taxonomy" id="2138"/>
    <lineage>
        <taxon>Bacteria</taxon>
        <taxon>Bacillati</taxon>
        <taxon>Mycoplasmatota</taxon>
        <taxon>Mollicutes</taxon>
        <taxon>Entomoplasmatales</taxon>
        <taxon>Spiroplasmataceae</taxon>
        <taxon>Spiroplasma</taxon>
    </lineage>
</organism>
<evidence type="ECO:0000313" key="1">
    <source>
        <dbReference type="EMBL" id="PQM31709.1"/>
    </source>
</evidence>
<sequence>MDNDQIAKLASLDRNIFLTKTKNRQYLEEKKALTDNFKLMCEKCIELHTQGTTDPNRKKERIKLIKNFIN</sequence>
<accession>A0A2P6FE22</accession>
<evidence type="ECO:0000313" key="2">
    <source>
        <dbReference type="Proteomes" id="UP000031565"/>
    </source>
</evidence>
<keyword evidence="2" id="KW-1185">Reference proteome</keyword>
<dbReference type="RefSeq" id="WP_040093726.1">
    <property type="nucleotide sequence ID" value="NZ_CM020866.1"/>
</dbReference>
<protein>
    <submittedName>
        <fullName evidence="1">Uncharacterized protein</fullName>
    </submittedName>
</protein>
<comment type="caution">
    <text evidence="1">The sequence shown here is derived from an EMBL/GenBank/DDBJ whole genome shotgun (WGS) entry which is preliminary data.</text>
</comment>
<proteinExistence type="predicted"/>
<reference evidence="1 2" key="1">
    <citation type="journal article" date="2015" name="MBio">
        <title>Genome sequence of the Drosophila melanogaster male-killing Spiroplasma strain MSRO endosymbiont.</title>
        <authorList>
            <person name="Paredes J.C."/>
            <person name="Herren J.K."/>
            <person name="Schupfer F."/>
            <person name="Marin R."/>
            <person name="Claverol S."/>
            <person name="Kuo C.H."/>
            <person name="Lemaitre B."/>
            <person name="Beven L."/>
        </authorList>
    </citation>
    <scope>NUCLEOTIDE SEQUENCE [LARGE SCALE GENOMIC DNA]</scope>
    <source>
        <strain evidence="1 2">MSRO</strain>
    </source>
</reference>
<dbReference type="STRING" id="2138.SMSRO_v1c14860"/>